<name>A0A918EU08_9ACTN</name>
<keyword evidence="3" id="KW-1185">Reference proteome</keyword>
<keyword evidence="1" id="KW-0472">Membrane</keyword>
<accession>A0A918EU08</accession>
<keyword evidence="1" id="KW-1133">Transmembrane helix</keyword>
<reference evidence="2" key="1">
    <citation type="journal article" date="2014" name="Int. J. Syst. Evol. Microbiol.">
        <title>Complete genome sequence of Corynebacterium casei LMG S-19264T (=DSM 44701T), isolated from a smear-ripened cheese.</title>
        <authorList>
            <consortium name="US DOE Joint Genome Institute (JGI-PGF)"/>
            <person name="Walter F."/>
            <person name="Albersmeier A."/>
            <person name="Kalinowski J."/>
            <person name="Ruckert C."/>
        </authorList>
    </citation>
    <scope>NUCLEOTIDE SEQUENCE</scope>
    <source>
        <strain evidence="2">JCM 3131</strain>
    </source>
</reference>
<organism evidence="2 3">
    <name type="scientific">Streptomyces ruber</name>
    <dbReference type="NCBI Taxonomy" id="83378"/>
    <lineage>
        <taxon>Bacteria</taxon>
        <taxon>Bacillati</taxon>
        <taxon>Actinomycetota</taxon>
        <taxon>Actinomycetes</taxon>
        <taxon>Kitasatosporales</taxon>
        <taxon>Streptomycetaceae</taxon>
        <taxon>Streptomyces</taxon>
    </lineage>
</organism>
<feature type="transmembrane region" description="Helical" evidence="1">
    <location>
        <begin position="30"/>
        <end position="50"/>
    </location>
</feature>
<evidence type="ECO:0000313" key="3">
    <source>
        <dbReference type="Proteomes" id="UP000620156"/>
    </source>
</evidence>
<comment type="caution">
    <text evidence="2">The sequence shown here is derived from an EMBL/GenBank/DDBJ whole genome shotgun (WGS) entry which is preliminary data.</text>
</comment>
<keyword evidence="1" id="KW-0812">Transmembrane</keyword>
<dbReference type="EMBL" id="BMQK01000012">
    <property type="protein sequence ID" value="GGQ72499.1"/>
    <property type="molecule type" value="Genomic_DNA"/>
</dbReference>
<sequence length="90" mass="10199">MIPGRHLILQIIDGTVRHGYAVAMGRRKGAWYMAAPLLWGGVVALVVWALDWEDPFGRGLMAGCLMLALLVSEEIRARSRRRRDERPDTR</sequence>
<dbReference type="AlphaFoldDB" id="A0A918EU08"/>
<protein>
    <submittedName>
        <fullName evidence="2">Uncharacterized protein</fullName>
    </submittedName>
</protein>
<proteinExistence type="predicted"/>
<feature type="transmembrane region" description="Helical" evidence="1">
    <location>
        <begin position="56"/>
        <end position="72"/>
    </location>
</feature>
<gene>
    <name evidence="2" type="ORF">GCM10010145_47680</name>
</gene>
<dbReference type="Proteomes" id="UP000620156">
    <property type="component" value="Unassembled WGS sequence"/>
</dbReference>
<evidence type="ECO:0000256" key="1">
    <source>
        <dbReference type="SAM" id="Phobius"/>
    </source>
</evidence>
<reference evidence="2" key="2">
    <citation type="submission" date="2020-09" db="EMBL/GenBank/DDBJ databases">
        <authorList>
            <person name="Sun Q."/>
            <person name="Ohkuma M."/>
        </authorList>
    </citation>
    <scope>NUCLEOTIDE SEQUENCE</scope>
    <source>
        <strain evidence="2">JCM 3131</strain>
    </source>
</reference>
<dbReference type="RefSeq" id="WP_189218920.1">
    <property type="nucleotide sequence ID" value="NZ_BMQK01000012.1"/>
</dbReference>
<evidence type="ECO:0000313" key="2">
    <source>
        <dbReference type="EMBL" id="GGQ72499.1"/>
    </source>
</evidence>